<dbReference type="EMBL" id="BK015888">
    <property type="protein sequence ID" value="DAD71837.1"/>
    <property type="molecule type" value="Genomic_DNA"/>
</dbReference>
<accession>A0A8S5LP60</accession>
<reference evidence="1" key="1">
    <citation type="journal article" date="2021" name="Proc. Natl. Acad. Sci. U.S.A.">
        <title>A Catalog of Tens of Thousands of Viruses from Human Metagenomes Reveals Hidden Associations with Chronic Diseases.</title>
        <authorList>
            <person name="Tisza M.J."/>
            <person name="Buck C.B."/>
        </authorList>
    </citation>
    <scope>NUCLEOTIDE SEQUENCE</scope>
    <source>
        <strain evidence="1">CtoiW10</strain>
    </source>
</reference>
<sequence length="92" mass="10305">MRDTNLVNALRCASTAGGPMGDCEKFTFYKTEPVPEELVEKVNLKEWLSCEVDPMVLAAADRIEACLKCGKYTQAHKGACNGCRWREMHHEA</sequence>
<name>A0A8S5LP60_9CAUD</name>
<organism evidence="1">
    <name type="scientific">Siphoviridae sp. ctoiW10</name>
    <dbReference type="NCBI Taxonomy" id="2827592"/>
    <lineage>
        <taxon>Viruses</taxon>
        <taxon>Duplodnaviria</taxon>
        <taxon>Heunggongvirae</taxon>
        <taxon>Uroviricota</taxon>
        <taxon>Caudoviricetes</taxon>
    </lineage>
</organism>
<evidence type="ECO:0000313" key="1">
    <source>
        <dbReference type="EMBL" id="DAD71837.1"/>
    </source>
</evidence>
<protein>
    <submittedName>
        <fullName evidence="1">Uncharacterized protein</fullName>
    </submittedName>
</protein>
<proteinExistence type="predicted"/>